<organism evidence="4 5">
    <name type="scientific">Nocardia terpenica</name>
    <dbReference type="NCBI Taxonomy" id="455432"/>
    <lineage>
        <taxon>Bacteria</taxon>
        <taxon>Bacillati</taxon>
        <taxon>Actinomycetota</taxon>
        <taxon>Actinomycetes</taxon>
        <taxon>Mycobacteriales</taxon>
        <taxon>Nocardiaceae</taxon>
        <taxon>Nocardia</taxon>
    </lineage>
</organism>
<accession>A0A6G9ZDL1</accession>
<evidence type="ECO:0000259" key="2">
    <source>
        <dbReference type="Pfam" id="PF04984"/>
    </source>
</evidence>
<dbReference type="Gene3D" id="3.40.50.11780">
    <property type="match status" value="1"/>
</dbReference>
<comment type="similarity">
    <text evidence="1">Belongs to the myoviridae tail sheath protein family.</text>
</comment>
<evidence type="ECO:0000259" key="3">
    <source>
        <dbReference type="Pfam" id="PF17482"/>
    </source>
</evidence>
<dbReference type="InterPro" id="IPR018487">
    <property type="entry name" value="Hemopexin-like_repeat"/>
</dbReference>
<evidence type="ECO:0000313" key="5">
    <source>
        <dbReference type="Proteomes" id="UP000500953"/>
    </source>
</evidence>
<evidence type="ECO:0000256" key="1">
    <source>
        <dbReference type="ARBA" id="ARBA00008005"/>
    </source>
</evidence>
<dbReference type="Pfam" id="PF17482">
    <property type="entry name" value="Phage_sheath_1C"/>
    <property type="match status" value="1"/>
</dbReference>
<dbReference type="SUPFAM" id="SSF50923">
    <property type="entry name" value="Hemopexin-like domain"/>
    <property type="match status" value="1"/>
</dbReference>
<dbReference type="PANTHER" id="PTHR35861:SF1">
    <property type="entry name" value="PHAGE TAIL SHEATH PROTEIN"/>
    <property type="match status" value="1"/>
</dbReference>
<dbReference type="PROSITE" id="PS51642">
    <property type="entry name" value="HEMOPEXIN_2"/>
    <property type="match status" value="1"/>
</dbReference>
<sequence>MATAPGVYVKEIPSGTRNITAAGTSVAAFLGFAPTGPIQPTRIASWTEFTELYQQTTAVPTAFTHANRPAKVVGSLIFSDGLYLVSGGEAKIHKCDLTGGHLDPGIPIRNKFSNAYTENIDTAIARTYYGHTNFLTKGNNAFKEGTGRDTAITNYFHDLPSAFADGWSAADGNDKVTYIFKGDSYLEYDNGARRPRGAARKIADGFPALPPDFHSGLDGAVVVDNVLYLFKGKETQGVMVEDPPGVLADAVYGYFANGGGPCWVVRIPVDKPGGGPLDKAELVKCFTGTSAVWPGTGLAGLEGVGEVTMVAAPDIWSIRGVTADDVKPVQQAVVKHCAQAGNRMAILDPPKATAPGDVAKYPGSLSLPTGYRSFAAVYYPWLRVPPVRGGAEVLVPPAGAVAGVWCRTDARRGVHKAPANESLAAVAGLERMLSDTDQAELNPVGVNCLRCFPGEGIVVWGARTLSGTDDWRYVNVRRLVSHISASLEAGTAWAVFEPNDERLWASLATNVTVFLTGLWREGALKGHTAAEAFYVICDETNNPPEGRAAGRVVCDIGIAAVRPAEFVHFTLTQITTTRT</sequence>
<dbReference type="EMBL" id="CP046173">
    <property type="protein sequence ID" value="QIS23534.1"/>
    <property type="molecule type" value="Genomic_DNA"/>
</dbReference>
<dbReference type="Gene3D" id="2.110.10.10">
    <property type="entry name" value="Hemopexin-like domain"/>
    <property type="match status" value="1"/>
</dbReference>
<dbReference type="InterPro" id="IPR052042">
    <property type="entry name" value="Tail_sheath_structural"/>
</dbReference>
<feature type="domain" description="Tail sheath protein subtilisin-like" evidence="2">
    <location>
        <begin position="322"/>
        <end position="465"/>
    </location>
</feature>
<dbReference type="AlphaFoldDB" id="A0A6G9ZDL1"/>
<dbReference type="InterPro" id="IPR036375">
    <property type="entry name" value="Hemopexin-like_dom_sf"/>
</dbReference>
<dbReference type="Pfam" id="PF04984">
    <property type="entry name" value="Phage_sheath_1"/>
    <property type="match status" value="1"/>
</dbReference>
<dbReference type="Pfam" id="PF00045">
    <property type="entry name" value="Hemopexin"/>
    <property type="match status" value="1"/>
</dbReference>
<proteinExistence type="inferred from homology"/>
<dbReference type="RefSeq" id="WP_167490869.1">
    <property type="nucleotide sequence ID" value="NZ_CP046173.1"/>
</dbReference>
<dbReference type="PANTHER" id="PTHR35861">
    <property type="match status" value="1"/>
</dbReference>
<protein>
    <recommendedName>
        <fullName evidence="6">Phage tail protein</fullName>
    </recommendedName>
</protein>
<feature type="domain" description="Tail sheath protein C-terminal" evidence="3">
    <location>
        <begin position="468"/>
        <end position="572"/>
    </location>
</feature>
<dbReference type="InterPro" id="IPR020287">
    <property type="entry name" value="Tail_sheath_C"/>
</dbReference>
<evidence type="ECO:0008006" key="6">
    <source>
        <dbReference type="Google" id="ProtNLM"/>
    </source>
</evidence>
<gene>
    <name evidence="4" type="ORF">F6W96_39860</name>
</gene>
<dbReference type="InterPro" id="IPR035089">
    <property type="entry name" value="Phage_sheath_subtilisin"/>
</dbReference>
<reference evidence="4 5" key="1">
    <citation type="journal article" date="2019" name="ACS Chem. Biol.">
        <title>Identification and Mobilization of a Cryptic Antibiotic Biosynthesis Gene Locus from a Human-Pathogenic Nocardia Isolate.</title>
        <authorList>
            <person name="Herisse M."/>
            <person name="Ishida K."/>
            <person name="Porter J.L."/>
            <person name="Howden B."/>
            <person name="Hertweck C."/>
            <person name="Stinear T.P."/>
            <person name="Pidot S.J."/>
        </authorList>
    </citation>
    <scope>NUCLEOTIDE SEQUENCE [LARGE SCALE GENOMIC DNA]</scope>
    <source>
        <strain evidence="4 5">AUSMDU00012715</strain>
    </source>
</reference>
<evidence type="ECO:0000313" key="4">
    <source>
        <dbReference type="EMBL" id="QIS23534.1"/>
    </source>
</evidence>
<name>A0A6G9ZDL1_9NOCA</name>
<dbReference type="Proteomes" id="UP000500953">
    <property type="component" value="Chromosome"/>
</dbReference>